<dbReference type="Proteomes" id="UP001244427">
    <property type="component" value="Unassembled WGS sequence"/>
</dbReference>
<dbReference type="InterPro" id="IPR039532">
    <property type="entry name" value="TetR_C_Firmicutes"/>
</dbReference>
<evidence type="ECO:0000256" key="2">
    <source>
        <dbReference type="PROSITE-ProRule" id="PRU00335"/>
    </source>
</evidence>
<gene>
    <name evidence="4" type="ORF">QFZ53_000784</name>
</gene>
<dbReference type="AlphaFoldDB" id="A0AAW8ESX0"/>
<dbReference type="Pfam" id="PF00440">
    <property type="entry name" value="TetR_N"/>
    <property type="match status" value="1"/>
</dbReference>
<reference evidence="4 5" key="1">
    <citation type="submission" date="2023-07" db="EMBL/GenBank/DDBJ databases">
        <title>Comparative genomics of wheat-associated soil bacteria to identify genetic determinants of phenazine resistance.</title>
        <authorList>
            <person name="Mouncey N."/>
        </authorList>
    </citation>
    <scope>NUCLEOTIDE SEQUENCE [LARGE SCALE GENOMIC DNA]</scope>
    <source>
        <strain evidence="4 5">W4I9-1</strain>
    </source>
</reference>
<evidence type="ECO:0000313" key="4">
    <source>
        <dbReference type="EMBL" id="MDQ0646588.1"/>
    </source>
</evidence>
<dbReference type="InterPro" id="IPR036271">
    <property type="entry name" value="Tet_transcr_reg_TetR-rel_C_sf"/>
</dbReference>
<keyword evidence="1 2" id="KW-0238">DNA-binding</keyword>
<evidence type="ECO:0000259" key="3">
    <source>
        <dbReference type="PROSITE" id="PS50977"/>
    </source>
</evidence>
<dbReference type="Pfam" id="PF14278">
    <property type="entry name" value="TetR_C_8"/>
    <property type="match status" value="1"/>
</dbReference>
<dbReference type="PANTHER" id="PTHR43479:SF7">
    <property type="entry name" value="TETR-FAMILY TRANSCRIPTIONAL REGULATOR"/>
    <property type="match status" value="1"/>
</dbReference>
<dbReference type="PRINTS" id="PR00455">
    <property type="entry name" value="HTHTETR"/>
</dbReference>
<proteinExistence type="predicted"/>
<comment type="caution">
    <text evidence="4">The sequence shown here is derived from an EMBL/GenBank/DDBJ whole genome shotgun (WGS) entry which is preliminary data.</text>
</comment>
<dbReference type="InterPro" id="IPR009057">
    <property type="entry name" value="Homeodomain-like_sf"/>
</dbReference>
<name>A0AAW8ESX0_9MICO</name>
<evidence type="ECO:0000313" key="5">
    <source>
        <dbReference type="Proteomes" id="UP001244427"/>
    </source>
</evidence>
<dbReference type="EMBL" id="JAUSXV010000001">
    <property type="protein sequence ID" value="MDQ0646588.1"/>
    <property type="molecule type" value="Genomic_DNA"/>
</dbReference>
<organism evidence="4 5">
    <name type="scientific">Microbacterium natoriense</name>
    <dbReference type="NCBI Taxonomy" id="284570"/>
    <lineage>
        <taxon>Bacteria</taxon>
        <taxon>Bacillati</taxon>
        <taxon>Actinomycetota</taxon>
        <taxon>Actinomycetes</taxon>
        <taxon>Micrococcales</taxon>
        <taxon>Microbacteriaceae</taxon>
        <taxon>Microbacterium</taxon>
    </lineage>
</organism>
<dbReference type="PANTHER" id="PTHR43479">
    <property type="entry name" value="ACREF/ENVCD OPERON REPRESSOR-RELATED"/>
    <property type="match status" value="1"/>
</dbReference>
<feature type="DNA-binding region" description="H-T-H motif" evidence="2">
    <location>
        <begin position="33"/>
        <end position="52"/>
    </location>
</feature>
<dbReference type="GO" id="GO:0003677">
    <property type="term" value="F:DNA binding"/>
    <property type="evidence" value="ECO:0007669"/>
    <property type="project" value="UniProtKB-UniRule"/>
</dbReference>
<dbReference type="SUPFAM" id="SSF48498">
    <property type="entry name" value="Tetracyclin repressor-like, C-terminal domain"/>
    <property type="match status" value="1"/>
</dbReference>
<dbReference type="SUPFAM" id="SSF46689">
    <property type="entry name" value="Homeodomain-like"/>
    <property type="match status" value="1"/>
</dbReference>
<keyword evidence="5" id="KW-1185">Reference proteome</keyword>
<protein>
    <submittedName>
        <fullName evidence="4">AcrR family transcriptional regulator</fullName>
    </submittedName>
</protein>
<evidence type="ECO:0000256" key="1">
    <source>
        <dbReference type="ARBA" id="ARBA00023125"/>
    </source>
</evidence>
<accession>A0AAW8ESX0</accession>
<dbReference type="InterPro" id="IPR050624">
    <property type="entry name" value="HTH-type_Tx_Regulator"/>
</dbReference>
<feature type="domain" description="HTH tetR-type" evidence="3">
    <location>
        <begin position="10"/>
        <end position="70"/>
    </location>
</feature>
<dbReference type="RefSeq" id="WP_307293748.1">
    <property type="nucleotide sequence ID" value="NZ_JAUSXV010000001.1"/>
</dbReference>
<dbReference type="InterPro" id="IPR001647">
    <property type="entry name" value="HTH_TetR"/>
</dbReference>
<sequence>MRTGEDRRVRRSKRAIRDAFIELVLEKGFDAVTIEDIVTSADLSRATFYTHYRDKDSLLSDFVSDLALERQRLLPGIEEARPLGFSGLPVRHLFELAARERDAYRIILRGEGNGQALRELTHFLVAQAEETFDRRAARSGVTPRLPIPFVARAWAGEIVGILTWWLDEEAPYDEEELTRFLRDLAVGGRVWASGLDPEHADDLLAKDLDPSVQP</sequence>
<dbReference type="PROSITE" id="PS50977">
    <property type="entry name" value="HTH_TETR_2"/>
    <property type="match status" value="1"/>
</dbReference>
<dbReference type="Gene3D" id="1.10.357.10">
    <property type="entry name" value="Tetracycline Repressor, domain 2"/>
    <property type="match status" value="1"/>
</dbReference>